<evidence type="ECO:0000256" key="6">
    <source>
        <dbReference type="ARBA" id="ARBA00022840"/>
    </source>
</evidence>
<keyword evidence="5 10" id="KW-0418">Kinase</keyword>
<evidence type="ECO:0000256" key="4">
    <source>
        <dbReference type="ARBA" id="ARBA00022741"/>
    </source>
</evidence>
<keyword evidence="7" id="KW-0443">Lipid metabolism</keyword>
<name>A0A935IPJ5_9MICO</name>
<dbReference type="Gene3D" id="3.40.50.10330">
    <property type="entry name" value="Probable inorganic polyphosphate/atp-NAD kinase, domain 1"/>
    <property type="match status" value="1"/>
</dbReference>
<dbReference type="PROSITE" id="PS50146">
    <property type="entry name" value="DAGK"/>
    <property type="match status" value="1"/>
</dbReference>
<feature type="domain" description="DAGKc" evidence="9">
    <location>
        <begin position="35"/>
        <end position="166"/>
    </location>
</feature>
<evidence type="ECO:0000256" key="1">
    <source>
        <dbReference type="ARBA" id="ARBA00001946"/>
    </source>
</evidence>
<organism evidence="10 11">
    <name type="scientific">Candidatus Phosphoribacter hodrii</name>
    <dbReference type="NCBI Taxonomy" id="2953743"/>
    <lineage>
        <taxon>Bacteria</taxon>
        <taxon>Bacillati</taxon>
        <taxon>Actinomycetota</taxon>
        <taxon>Actinomycetes</taxon>
        <taxon>Micrococcales</taxon>
        <taxon>Dermatophilaceae</taxon>
        <taxon>Candidatus Phosphoribacter</taxon>
    </lineage>
</organism>
<dbReference type="InterPro" id="IPR050187">
    <property type="entry name" value="Lipid_Phosphate_FormReg"/>
</dbReference>
<evidence type="ECO:0000256" key="2">
    <source>
        <dbReference type="ARBA" id="ARBA00005983"/>
    </source>
</evidence>
<dbReference type="AlphaFoldDB" id="A0A935IPJ5"/>
<keyword evidence="7" id="KW-0444">Lipid biosynthesis</keyword>
<dbReference type="InterPro" id="IPR001206">
    <property type="entry name" value="Diacylglycerol_kinase_cat_dom"/>
</dbReference>
<dbReference type="InterPro" id="IPR016064">
    <property type="entry name" value="NAD/diacylglycerol_kinase_sf"/>
</dbReference>
<dbReference type="PANTHER" id="PTHR12358">
    <property type="entry name" value="SPHINGOSINE KINASE"/>
    <property type="match status" value="1"/>
</dbReference>
<dbReference type="SUPFAM" id="SSF111331">
    <property type="entry name" value="NAD kinase/diacylglycerol kinase-like"/>
    <property type="match status" value="1"/>
</dbReference>
<evidence type="ECO:0000256" key="3">
    <source>
        <dbReference type="ARBA" id="ARBA00022679"/>
    </source>
</evidence>
<dbReference type="PANTHER" id="PTHR12358:SF106">
    <property type="entry name" value="LIPID KINASE YEGS"/>
    <property type="match status" value="1"/>
</dbReference>
<dbReference type="Proteomes" id="UP000726105">
    <property type="component" value="Unassembled WGS sequence"/>
</dbReference>
<gene>
    <name evidence="10" type="ORF">IPI13_13935</name>
</gene>
<reference evidence="10 11" key="1">
    <citation type="submission" date="2020-10" db="EMBL/GenBank/DDBJ databases">
        <title>Connecting structure to function with the recovery of over 1000 high-quality activated sludge metagenome-assembled genomes encoding full-length rRNA genes using long-read sequencing.</title>
        <authorList>
            <person name="Singleton C.M."/>
            <person name="Petriglieri F."/>
            <person name="Kristensen J.M."/>
            <person name="Kirkegaard R.H."/>
            <person name="Michaelsen T.Y."/>
            <person name="Andersen M.H."/>
            <person name="Karst S.M."/>
            <person name="Dueholm M.S."/>
            <person name="Nielsen P.H."/>
            <person name="Albertsen M."/>
        </authorList>
    </citation>
    <scope>NUCLEOTIDE SEQUENCE [LARGE SCALE GENOMIC DNA]</scope>
    <source>
        <strain evidence="10">Ega_18-Q3-R5-49_MAXAC.001</strain>
    </source>
</reference>
<evidence type="ECO:0000256" key="8">
    <source>
        <dbReference type="ARBA" id="ARBA00023264"/>
    </source>
</evidence>
<dbReference type="GO" id="GO:0005886">
    <property type="term" value="C:plasma membrane"/>
    <property type="evidence" value="ECO:0007669"/>
    <property type="project" value="TreeGrafter"/>
</dbReference>
<dbReference type="GO" id="GO:0005524">
    <property type="term" value="F:ATP binding"/>
    <property type="evidence" value="ECO:0007669"/>
    <property type="project" value="UniProtKB-KW"/>
</dbReference>
<evidence type="ECO:0000256" key="5">
    <source>
        <dbReference type="ARBA" id="ARBA00022777"/>
    </source>
</evidence>
<dbReference type="Pfam" id="PF19279">
    <property type="entry name" value="YegS_C"/>
    <property type="match status" value="1"/>
</dbReference>
<keyword evidence="7" id="KW-0594">Phospholipid biosynthesis</keyword>
<sequence length="342" mass="36289">MVNQGVVDYDALTQRLRRQRPHRDSFRDTPVVSDEPPRRAAVIVNPTKVDDLSEVRARIAGVCAAHGWGPPIWAETTAEEPGTAQARQAVLDGAVLVCPLGGDGTVRAVAKALVDTETPLGLLPGGTGNLLARNLDLPLDSVEKALVVALTGHNKSVDVGQIIIDRGNGAEPEEDTFLVMAGIGFDAAVMAGAPEHLKRQVGNAAYILAGLRNMKGPQFKARMSVDGGMDFTRRTRTVLLGNCGKIFGGLVLMPEAKIDDGLIDAVAMSPKGIVGWTAVLARIVSRQRKGHPIVDHHTGREIRVRMDRPEELQLDGDTLGPVRSVTASVRSGALVVRVAGSG</sequence>
<dbReference type="EMBL" id="JADJIB010000005">
    <property type="protein sequence ID" value="MBK7274208.1"/>
    <property type="molecule type" value="Genomic_DNA"/>
</dbReference>
<evidence type="ECO:0000259" key="9">
    <source>
        <dbReference type="PROSITE" id="PS50146"/>
    </source>
</evidence>
<dbReference type="Pfam" id="PF00781">
    <property type="entry name" value="DAGK_cat"/>
    <property type="match status" value="1"/>
</dbReference>
<keyword evidence="4" id="KW-0547">Nucleotide-binding</keyword>
<protein>
    <submittedName>
        <fullName evidence="10">Diacylglycerol kinase family lipid kinase</fullName>
    </submittedName>
</protein>
<evidence type="ECO:0000313" key="11">
    <source>
        <dbReference type="Proteomes" id="UP000726105"/>
    </source>
</evidence>
<accession>A0A935IPJ5</accession>
<keyword evidence="6" id="KW-0067">ATP-binding</keyword>
<evidence type="ECO:0000256" key="7">
    <source>
        <dbReference type="ARBA" id="ARBA00023209"/>
    </source>
</evidence>
<comment type="cofactor">
    <cofactor evidence="1">
        <name>Mg(2+)</name>
        <dbReference type="ChEBI" id="CHEBI:18420"/>
    </cofactor>
</comment>
<dbReference type="InterPro" id="IPR017438">
    <property type="entry name" value="ATP-NAD_kinase_N"/>
</dbReference>
<comment type="similarity">
    <text evidence="2">Belongs to the diacylglycerol/lipid kinase family.</text>
</comment>
<dbReference type="GO" id="GO:0016301">
    <property type="term" value="F:kinase activity"/>
    <property type="evidence" value="ECO:0007669"/>
    <property type="project" value="UniProtKB-KW"/>
</dbReference>
<dbReference type="GO" id="GO:0008654">
    <property type="term" value="P:phospholipid biosynthetic process"/>
    <property type="evidence" value="ECO:0007669"/>
    <property type="project" value="UniProtKB-KW"/>
</dbReference>
<keyword evidence="8" id="KW-1208">Phospholipid metabolism</keyword>
<keyword evidence="3" id="KW-0808">Transferase</keyword>
<evidence type="ECO:0000313" key="10">
    <source>
        <dbReference type="EMBL" id="MBK7274208.1"/>
    </source>
</evidence>
<dbReference type="Gene3D" id="2.60.200.40">
    <property type="match status" value="1"/>
</dbReference>
<proteinExistence type="inferred from homology"/>
<dbReference type="InterPro" id="IPR045540">
    <property type="entry name" value="YegS/DAGK_C"/>
</dbReference>
<comment type="caution">
    <text evidence="10">The sequence shown here is derived from an EMBL/GenBank/DDBJ whole genome shotgun (WGS) entry which is preliminary data.</text>
</comment>